<dbReference type="InterPro" id="IPR029063">
    <property type="entry name" value="SAM-dependent_MTases_sf"/>
</dbReference>
<comment type="similarity">
    <text evidence="2">Belongs to the TlyA family.</text>
</comment>
<dbReference type="EMBL" id="CP104377">
    <property type="protein sequence ID" value="UXC17928.1"/>
    <property type="molecule type" value="Genomic_DNA"/>
</dbReference>
<feature type="domain" description="RNA-binding S4" evidence="5">
    <location>
        <begin position="1"/>
        <end position="26"/>
    </location>
</feature>
<dbReference type="Pfam" id="PF01728">
    <property type="entry name" value="FtsJ"/>
    <property type="match status" value="1"/>
</dbReference>
<dbReference type="InterPro" id="IPR002877">
    <property type="entry name" value="RNA_MeTrfase_FtsJ_dom"/>
</dbReference>
<dbReference type="RefSeq" id="WP_260718838.1">
    <property type="nucleotide sequence ID" value="NZ_CP104377.1"/>
</dbReference>
<dbReference type="PANTHER" id="PTHR32319:SF0">
    <property type="entry name" value="BACTERIAL HEMOLYSIN-LIKE PROTEIN"/>
    <property type="match status" value="1"/>
</dbReference>
<dbReference type="Gene3D" id="3.40.50.150">
    <property type="entry name" value="Vaccinia Virus protein VP39"/>
    <property type="match status" value="1"/>
</dbReference>
<keyword evidence="7" id="KW-0489">Methyltransferase</keyword>
<name>A0ABY5ZWT3_9BURK</name>
<feature type="domain" description="Ribosomal RNA methyltransferase FtsJ" evidence="6">
    <location>
        <begin position="63"/>
        <end position="328"/>
    </location>
</feature>
<organism evidence="7 8">
    <name type="scientific">Comamonas squillarum</name>
    <dbReference type="NCBI Taxonomy" id="2977320"/>
    <lineage>
        <taxon>Bacteria</taxon>
        <taxon>Pseudomonadati</taxon>
        <taxon>Pseudomonadota</taxon>
        <taxon>Betaproteobacteria</taxon>
        <taxon>Burkholderiales</taxon>
        <taxon>Comamonadaceae</taxon>
        <taxon>Comamonas</taxon>
    </lineage>
</organism>
<dbReference type="InterPro" id="IPR047048">
    <property type="entry name" value="TlyA"/>
</dbReference>
<dbReference type="Proteomes" id="UP001058290">
    <property type="component" value="Chromosome"/>
</dbReference>
<feature type="compositionally biased region" description="Low complexity" evidence="4">
    <location>
        <begin position="344"/>
        <end position="358"/>
    </location>
</feature>
<evidence type="ECO:0000313" key="8">
    <source>
        <dbReference type="Proteomes" id="UP001058290"/>
    </source>
</evidence>
<evidence type="ECO:0000256" key="1">
    <source>
        <dbReference type="ARBA" id="ARBA00022884"/>
    </source>
</evidence>
<dbReference type="InterPro" id="IPR002942">
    <property type="entry name" value="S4_RNA-bd"/>
</dbReference>
<dbReference type="CDD" id="cd00165">
    <property type="entry name" value="S4"/>
    <property type="match status" value="1"/>
</dbReference>
<keyword evidence="7" id="KW-0808">Transferase</keyword>
<proteinExistence type="inferred from homology"/>
<dbReference type="Gene3D" id="3.10.290.10">
    <property type="entry name" value="RNA-binding S4 domain"/>
    <property type="match status" value="1"/>
</dbReference>
<dbReference type="PANTHER" id="PTHR32319">
    <property type="entry name" value="BACTERIAL HEMOLYSIN-LIKE PROTEIN"/>
    <property type="match status" value="1"/>
</dbReference>
<sequence>MRADVFLVETGLASTRSQAQRLIAAGVQWRTTSLAPWIKVAKNGDEIPGGAQVELLDDSEAKYISRGGLKLEGALVATGLVVRDLRCLDVGQSTGGFTDCLLQAGAQQVIGVDVGTGQLHERLRADARVVCVEGFNARALTPESLQAACDLALTEIVLEEEDNDTQPVAPYAWMRNGGQIDEEYDDSQDAKEQEIEDFKAERNAKQRAKAEGTAPVERRRRAGTENVDIRPEFDFVTGDLSFISLTLVLPAVVSVLKPGGQLLMLVKPQFELQPGQIGKGGIVRDKALYAEVEQRIRACLAELGLEVKQWLDSVIDGGDGNHEFFVHAQQGAVVKLPAPAAADASDEAPAAPAAPAKKAAAKRPSRADMRAKRDLQELYVDPEAASFGQPGPARSKQKKRNER</sequence>
<keyword evidence="8" id="KW-1185">Reference proteome</keyword>
<dbReference type="PROSITE" id="PS50889">
    <property type="entry name" value="S4"/>
    <property type="match status" value="1"/>
</dbReference>
<evidence type="ECO:0000256" key="3">
    <source>
        <dbReference type="PROSITE-ProRule" id="PRU00182"/>
    </source>
</evidence>
<evidence type="ECO:0000256" key="2">
    <source>
        <dbReference type="ARBA" id="ARBA00029460"/>
    </source>
</evidence>
<dbReference type="GO" id="GO:0032259">
    <property type="term" value="P:methylation"/>
    <property type="evidence" value="ECO:0007669"/>
    <property type="project" value="UniProtKB-KW"/>
</dbReference>
<gene>
    <name evidence="7" type="ORF">N4T19_19890</name>
</gene>
<dbReference type="InterPro" id="IPR036986">
    <property type="entry name" value="S4_RNA-bd_sf"/>
</dbReference>
<feature type="compositionally biased region" description="Basic and acidic residues" evidence="4">
    <location>
        <begin position="365"/>
        <end position="376"/>
    </location>
</feature>
<dbReference type="GO" id="GO:0008168">
    <property type="term" value="F:methyltransferase activity"/>
    <property type="evidence" value="ECO:0007669"/>
    <property type="project" value="UniProtKB-KW"/>
</dbReference>
<evidence type="ECO:0000313" key="7">
    <source>
        <dbReference type="EMBL" id="UXC17928.1"/>
    </source>
</evidence>
<dbReference type="SUPFAM" id="SSF53335">
    <property type="entry name" value="S-adenosyl-L-methionine-dependent methyltransferases"/>
    <property type="match status" value="1"/>
</dbReference>
<evidence type="ECO:0000256" key="4">
    <source>
        <dbReference type="SAM" id="MobiDB-lite"/>
    </source>
</evidence>
<evidence type="ECO:0000259" key="6">
    <source>
        <dbReference type="Pfam" id="PF01728"/>
    </source>
</evidence>
<keyword evidence="1 3" id="KW-0694">RNA-binding</keyword>
<accession>A0ABY5ZWT3</accession>
<dbReference type="Pfam" id="PF01479">
    <property type="entry name" value="S4"/>
    <property type="match status" value="1"/>
</dbReference>
<evidence type="ECO:0000259" key="5">
    <source>
        <dbReference type="Pfam" id="PF01479"/>
    </source>
</evidence>
<reference evidence="7" key="1">
    <citation type="submission" date="2022-09" db="EMBL/GenBank/DDBJ databases">
        <title>Bacterial diversity in gut of crayfish and pufferfish.</title>
        <authorList>
            <person name="Huang Y."/>
        </authorList>
    </citation>
    <scope>NUCLEOTIDE SEQUENCE</scope>
    <source>
        <strain evidence="7">PR12</strain>
    </source>
</reference>
<protein>
    <submittedName>
        <fullName evidence="7">TlyA family RNA methyltransferase</fullName>
    </submittedName>
</protein>
<feature type="region of interest" description="Disordered" evidence="4">
    <location>
        <begin position="344"/>
        <end position="403"/>
    </location>
</feature>